<accession>A0AA46I549</accession>
<evidence type="ECO:0000313" key="1">
    <source>
        <dbReference type="EMBL" id="TDT68588.1"/>
    </source>
</evidence>
<dbReference type="AlphaFoldDB" id="A0AA46I549"/>
<dbReference type="RefSeq" id="WP_134113522.1">
    <property type="nucleotide sequence ID" value="NZ_SOBG01000007.1"/>
</dbReference>
<proteinExistence type="predicted"/>
<comment type="caution">
    <text evidence="1">The sequence shown here is derived from an EMBL/GenBank/DDBJ whole genome shotgun (WGS) entry which is preliminary data.</text>
</comment>
<dbReference type="Proteomes" id="UP000294678">
    <property type="component" value="Unassembled WGS sequence"/>
</dbReference>
<dbReference type="PROSITE" id="PS51257">
    <property type="entry name" value="PROKAR_LIPOPROTEIN"/>
    <property type="match status" value="1"/>
</dbReference>
<organism evidence="1 2">
    <name type="scientific">Hypnocyclicus thermotrophus</name>
    <dbReference type="NCBI Taxonomy" id="1627895"/>
    <lineage>
        <taxon>Bacteria</taxon>
        <taxon>Fusobacteriati</taxon>
        <taxon>Fusobacteriota</taxon>
        <taxon>Fusobacteriia</taxon>
        <taxon>Fusobacteriales</taxon>
        <taxon>Fusobacteriaceae</taxon>
        <taxon>Hypnocyclicus</taxon>
    </lineage>
</organism>
<name>A0AA46I549_9FUSO</name>
<gene>
    <name evidence="1" type="ORF">EV215_1655</name>
</gene>
<evidence type="ECO:0000313" key="2">
    <source>
        <dbReference type="Proteomes" id="UP000294678"/>
    </source>
</evidence>
<protein>
    <submittedName>
        <fullName evidence="1">Uncharacterized protein</fullName>
    </submittedName>
</protein>
<sequence>MKKALFFLILIIVGCSREIILRKEPLEKVPFKSELKNTGNVIKIFYIEYPKTINEKNKFWTEFSNISKKLIATQEKRNIILTKEFFDDLKILTQEKIFKEEKIFIKIASDLTEEEKKELVKYFKESEKETVDDYLKLQIKYWLTRLHKIGEFKEEKIYNEKIKNDLILEVIEKRKEQLKYIINANYNYIAKLDNINVDSKIYFNDKNVNIEYESILKNQISKYEYVYITNLTEDIIEKIYNKIIKLDKNIIISNAKYKGYIYNDKFVFFVNGEKTVKEYNEYNVFIEIKSSSLKELLKYKNLITLNEFLKGEK</sequence>
<keyword evidence="2" id="KW-1185">Reference proteome</keyword>
<dbReference type="EMBL" id="SOBG01000007">
    <property type="protein sequence ID" value="TDT68588.1"/>
    <property type="molecule type" value="Genomic_DNA"/>
</dbReference>
<reference evidence="1 2" key="1">
    <citation type="submission" date="2019-03" db="EMBL/GenBank/DDBJ databases">
        <title>Genomic Encyclopedia of Type Strains, Phase IV (KMG-IV): sequencing the most valuable type-strain genomes for metagenomic binning, comparative biology and taxonomic classification.</title>
        <authorList>
            <person name="Goeker M."/>
        </authorList>
    </citation>
    <scope>NUCLEOTIDE SEQUENCE [LARGE SCALE GENOMIC DNA]</scope>
    <source>
        <strain evidence="1 2">DSM 100055</strain>
    </source>
</reference>